<dbReference type="Pfam" id="PF09335">
    <property type="entry name" value="VTT_dom"/>
    <property type="match status" value="1"/>
</dbReference>
<evidence type="ECO:0000256" key="4">
    <source>
        <dbReference type="ARBA" id="ARBA00022692"/>
    </source>
</evidence>
<evidence type="ECO:0000259" key="8">
    <source>
        <dbReference type="Pfam" id="PF09335"/>
    </source>
</evidence>
<keyword evidence="4 7" id="KW-0812">Transmembrane</keyword>
<evidence type="ECO:0000313" key="10">
    <source>
        <dbReference type="Proteomes" id="UP000010445"/>
    </source>
</evidence>
<comment type="caution">
    <text evidence="9">The sequence shown here is derived from an EMBL/GenBank/DDBJ whole genome shotgun (WGS) entry which is preliminary data.</text>
</comment>
<evidence type="ECO:0000256" key="5">
    <source>
        <dbReference type="ARBA" id="ARBA00022989"/>
    </source>
</evidence>
<dbReference type="AlphaFoldDB" id="L1MA45"/>
<feature type="transmembrane region" description="Helical" evidence="7">
    <location>
        <begin position="12"/>
        <end position="33"/>
    </location>
</feature>
<evidence type="ECO:0000256" key="7">
    <source>
        <dbReference type="RuleBase" id="RU367016"/>
    </source>
</evidence>
<dbReference type="STRING" id="1035195.HMPREF9997_02632"/>
<dbReference type="PANTHER" id="PTHR30353:SF0">
    <property type="entry name" value="TRANSMEMBRANE PROTEIN"/>
    <property type="match status" value="1"/>
</dbReference>
<dbReference type="EMBL" id="AMEM01000041">
    <property type="protein sequence ID" value="EKX87854.1"/>
    <property type="molecule type" value="Genomic_DNA"/>
</dbReference>
<feature type="transmembrane region" description="Helical" evidence="7">
    <location>
        <begin position="53"/>
        <end position="77"/>
    </location>
</feature>
<evidence type="ECO:0000256" key="6">
    <source>
        <dbReference type="ARBA" id="ARBA00023136"/>
    </source>
</evidence>
<keyword evidence="3 7" id="KW-1003">Cell membrane</keyword>
<dbReference type="PATRIC" id="fig|1035195.3.peg.2354"/>
<feature type="transmembrane region" description="Helical" evidence="7">
    <location>
        <begin position="175"/>
        <end position="193"/>
    </location>
</feature>
<proteinExistence type="inferred from homology"/>
<sequence length="224" mass="25037">MMEALTEYIIHLGIVAVIAVIFAESGLLVGFFLPGDSLLFMSGFLTQQGIFKINTHLFALLLFIAAVAGDNVGYSFGKRVGRKLFERPNSRLFKQQYLVQAEQFFEKHGSKAIVLARFVPVVRTFTPIIAGVSTMHYRTFFVYNLIGGFLWTATFSYAGYYIGQKLHEMGFNIEIISIVIILISVAPIAIHAVSSQERRQALMAQIKNLPTTIRGIFTKEDSAQ</sequence>
<gene>
    <name evidence="9" type="ORF">HMPREF9997_02632</name>
</gene>
<evidence type="ECO:0000256" key="2">
    <source>
        <dbReference type="ARBA" id="ARBA00010792"/>
    </source>
</evidence>
<dbReference type="RefSeq" id="WP_006062435.1">
    <property type="nucleotide sequence ID" value="NZ_KB290824.1"/>
</dbReference>
<dbReference type="PANTHER" id="PTHR30353">
    <property type="entry name" value="INNER MEMBRANE PROTEIN DEDA-RELATED"/>
    <property type="match status" value="1"/>
</dbReference>
<dbReference type="eggNOG" id="COG0586">
    <property type="taxonomic scope" value="Bacteria"/>
</dbReference>
<evidence type="ECO:0000313" key="9">
    <source>
        <dbReference type="EMBL" id="EKX87854.1"/>
    </source>
</evidence>
<protein>
    <submittedName>
        <fullName evidence="9">SNARE-like domain protein</fullName>
    </submittedName>
</protein>
<name>L1MA45_9CORY</name>
<keyword evidence="5 7" id="KW-1133">Transmembrane helix</keyword>
<comment type="subcellular location">
    <subcellularLocation>
        <location evidence="1 7">Cell membrane</location>
        <topology evidence="1 7">Multi-pass membrane protein</topology>
    </subcellularLocation>
</comment>
<dbReference type="InterPro" id="IPR032816">
    <property type="entry name" value="VTT_dom"/>
</dbReference>
<evidence type="ECO:0000256" key="1">
    <source>
        <dbReference type="ARBA" id="ARBA00004651"/>
    </source>
</evidence>
<keyword evidence="6 7" id="KW-0472">Membrane</keyword>
<dbReference type="GO" id="GO:0005886">
    <property type="term" value="C:plasma membrane"/>
    <property type="evidence" value="ECO:0007669"/>
    <property type="project" value="UniProtKB-SubCell"/>
</dbReference>
<feature type="domain" description="VTT" evidence="8">
    <location>
        <begin position="33"/>
        <end position="160"/>
    </location>
</feature>
<organism evidence="9 10">
    <name type="scientific">Corynebacterium durum F0235</name>
    <dbReference type="NCBI Taxonomy" id="1035195"/>
    <lineage>
        <taxon>Bacteria</taxon>
        <taxon>Bacillati</taxon>
        <taxon>Actinomycetota</taxon>
        <taxon>Actinomycetes</taxon>
        <taxon>Mycobacteriales</taxon>
        <taxon>Corynebacteriaceae</taxon>
        <taxon>Corynebacterium</taxon>
    </lineage>
</organism>
<reference evidence="9 10" key="1">
    <citation type="submission" date="2012-05" db="EMBL/GenBank/DDBJ databases">
        <authorList>
            <person name="Weinstock G."/>
            <person name="Sodergren E."/>
            <person name="Lobos E.A."/>
            <person name="Fulton L."/>
            <person name="Fulton R."/>
            <person name="Courtney L."/>
            <person name="Fronick C."/>
            <person name="O'Laughlin M."/>
            <person name="Godfrey J."/>
            <person name="Wilson R.M."/>
            <person name="Miner T."/>
            <person name="Farmer C."/>
            <person name="Delehaunty K."/>
            <person name="Cordes M."/>
            <person name="Minx P."/>
            <person name="Tomlinson C."/>
            <person name="Chen J."/>
            <person name="Wollam A."/>
            <person name="Pepin K.H."/>
            <person name="Bhonagiri V."/>
            <person name="Zhang X."/>
            <person name="Suruliraj S."/>
            <person name="Warren W."/>
            <person name="Mitreva M."/>
            <person name="Mardis E.R."/>
            <person name="Wilson R.K."/>
        </authorList>
    </citation>
    <scope>NUCLEOTIDE SEQUENCE [LARGE SCALE GENOMIC DNA]</scope>
    <source>
        <strain evidence="9 10">F0235</strain>
    </source>
</reference>
<dbReference type="InterPro" id="IPR032818">
    <property type="entry name" value="DedA-like"/>
</dbReference>
<dbReference type="Proteomes" id="UP000010445">
    <property type="component" value="Unassembled WGS sequence"/>
</dbReference>
<dbReference type="HOGENOM" id="CLU_044208_6_0_11"/>
<feature type="transmembrane region" description="Helical" evidence="7">
    <location>
        <begin position="141"/>
        <end position="163"/>
    </location>
</feature>
<accession>L1MA45</accession>
<dbReference type="OrthoDB" id="9813426at2"/>
<comment type="similarity">
    <text evidence="2 7">Belongs to the DedA family.</text>
</comment>
<keyword evidence="10" id="KW-1185">Reference proteome</keyword>
<evidence type="ECO:0000256" key="3">
    <source>
        <dbReference type="ARBA" id="ARBA00022475"/>
    </source>
</evidence>